<evidence type="ECO:0000259" key="1">
    <source>
        <dbReference type="Pfam" id="PF17892"/>
    </source>
</evidence>
<proteinExistence type="predicted"/>
<feature type="domain" description="Cadherin-like" evidence="1">
    <location>
        <begin position="25"/>
        <end position="125"/>
    </location>
</feature>
<accession>A0ABY3SJA5</accession>
<reference evidence="2 3" key="1">
    <citation type="journal article" date="2024" name="Int. J. Syst. Evol. Microbiol.">
        <title>Paenibacillus hexagrammi sp. nov., a novel bacterium isolated from the gut content of Hexagrammos agrammus.</title>
        <authorList>
            <person name="Jung H.K."/>
            <person name="Kim D.G."/>
            <person name="Zin H."/>
            <person name="Park J."/>
            <person name="Jung H."/>
            <person name="Kim Y.O."/>
            <person name="Kong H.J."/>
            <person name="Kim J.W."/>
            <person name="Kim Y.S."/>
        </authorList>
    </citation>
    <scope>NUCLEOTIDE SEQUENCE [LARGE SCALE GENOMIC DNA]</scope>
    <source>
        <strain evidence="2 3">YPD9-1</strain>
    </source>
</reference>
<gene>
    <name evidence="2" type="ORF">L0M14_29665</name>
</gene>
<protein>
    <submittedName>
        <fullName evidence="2">Ig-like domain-containing protein</fullName>
    </submittedName>
</protein>
<organism evidence="2 3">
    <name type="scientific">Paenibacillus hexagrammi</name>
    <dbReference type="NCBI Taxonomy" id="2908839"/>
    <lineage>
        <taxon>Bacteria</taxon>
        <taxon>Bacillati</taxon>
        <taxon>Bacillota</taxon>
        <taxon>Bacilli</taxon>
        <taxon>Bacillales</taxon>
        <taxon>Paenibacillaceae</taxon>
        <taxon>Paenibacillus</taxon>
    </lineage>
</organism>
<dbReference type="RefSeq" id="WP_235119979.1">
    <property type="nucleotide sequence ID" value="NZ_CP090978.1"/>
</dbReference>
<dbReference type="InterPro" id="IPR041690">
    <property type="entry name" value="Cadherin_5"/>
</dbReference>
<dbReference type="Gene3D" id="2.60.40.3440">
    <property type="match status" value="1"/>
</dbReference>
<dbReference type="Pfam" id="PF17892">
    <property type="entry name" value="Cadherin_5"/>
    <property type="match status" value="1"/>
</dbReference>
<sequence length="202" mass="21014">MQASLDDSGTGLSGKATATITVSAVNDDPVASDDTLDPIAENSSEFEIPISTLLVNDRVGPSNESDQTLQVTSVLKIDGGEVRLDDSKQHVIFTPEQDFTGTASFTYTIQDSGSLEGEATASFTVLSRPDLPTVTNATTLEDTLSTDGLEITPTAAGGATTEYFKITGISGGTLYQHDGMTPIIDGDMINVAEGAAGLKFLT</sequence>
<keyword evidence="3" id="KW-1185">Reference proteome</keyword>
<evidence type="ECO:0000313" key="3">
    <source>
        <dbReference type="Proteomes" id="UP001649230"/>
    </source>
</evidence>
<dbReference type="Proteomes" id="UP001649230">
    <property type="component" value="Chromosome"/>
</dbReference>
<dbReference type="EMBL" id="CP090978">
    <property type="protein sequence ID" value="UJF33605.1"/>
    <property type="molecule type" value="Genomic_DNA"/>
</dbReference>
<name>A0ABY3SJA5_9BACL</name>
<evidence type="ECO:0000313" key="2">
    <source>
        <dbReference type="EMBL" id="UJF33605.1"/>
    </source>
</evidence>